<reference evidence="2 3" key="1">
    <citation type="journal article" date="2018" name="J. Biol. Chem.">
        <title>Discovery of the actinoplanic acid pathway in Streptomyces rapamycinicus reveals a genetically conserved synergism with rapamycin.</title>
        <authorList>
            <person name="Mrak P."/>
            <person name="Krastel P."/>
            <person name="Pivk Lukancic P."/>
            <person name="Tao J."/>
            <person name="Pistorius D."/>
            <person name="Moore C.M."/>
        </authorList>
    </citation>
    <scope>NUCLEOTIDE SEQUENCE [LARGE SCALE GENOMIC DNA]</scope>
    <source>
        <strain evidence="2 3">NRRL 5491</strain>
    </source>
</reference>
<organism evidence="2 3">
    <name type="scientific">Streptomyces rapamycinicus (strain ATCC 29253 / DSM 41530 / NRRL 5491 / AYB-994)</name>
    <name type="common">Streptomyces hygroscopicus (strain ATCC 29253)</name>
    <dbReference type="NCBI Taxonomy" id="1343740"/>
    <lineage>
        <taxon>Bacteria</taxon>
        <taxon>Bacillati</taxon>
        <taxon>Actinomycetota</taxon>
        <taxon>Actinomycetes</taxon>
        <taxon>Kitasatosporales</taxon>
        <taxon>Streptomycetaceae</taxon>
        <taxon>Streptomyces</taxon>
        <taxon>Streptomyces violaceusniger group</taxon>
    </lineage>
</organism>
<dbReference type="Proteomes" id="UP000281594">
    <property type="component" value="Unassembled WGS sequence"/>
</dbReference>
<evidence type="ECO:0000256" key="1">
    <source>
        <dbReference type="SAM" id="MobiDB-lite"/>
    </source>
</evidence>
<proteinExistence type="predicted"/>
<protein>
    <submittedName>
        <fullName evidence="2">Uncharacterized protein</fullName>
    </submittedName>
</protein>
<dbReference type="AlphaFoldDB" id="A0A3L8R992"/>
<name>A0A3L8R992_STRRN</name>
<evidence type="ECO:0000313" key="3">
    <source>
        <dbReference type="Proteomes" id="UP000281594"/>
    </source>
</evidence>
<accession>A0A3L8R992</accession>
<dbReference type="EMBL" id="QYCY01000002">
    <property type="protein sequence ID" value="RLV75492.1"/>
    <property type="molecule type" value="Genomic_DNA"/>
</dbReference>
<gene>
    <name evidence="2" type="ORF">D3C57_139740</name>
</gene>
<comment type="caution">
    <text evidence="2">The sequence shown here is derived from an EMBL/GenBank/DDBJ whole genome shotgun (WGS) entry which is preliminary data.</text>
</comment>
<feature type="region of interest" description="Disordered" evidence="1">
    <location>
        <begin position="1"/>
        <end position="31"/>
    </location>
</feature>
<sequence>MSGRDTRVSGSDTLMNGRADMRDNHTKRRTT</sequence>
<evidence type="ECO:0000313" key="2">
    <source>
        <dbReference type="EMBL" id="RLV75492.1"/>
    </source>
</evidence>